<dbReference type="PANTHER" id="PTHR13510:SF44">
    <property type="entry name" value="RABENOSYN-5"/>
    <property type="match status" value="1"/>
</dbReference>
<dbReference type="CDD" id="cd00065">
    <property type="entry name" value="FYVE_like_SF"/>
    <property type="match status" value="1"/>
</dbReference>
<evidence type="ECO:0000256" key="4">
    <source>
        <dbReference type="PROSITE-ProRule" id="PRU00091"/>
    </source>
</evidence>
<dbReference type="PANTHER" id="PTHR13510">
    <property type="entry name" value="FYVE-FINGER-CONTAINING RAB5 EFFECTOR PROTEIN RABENOSYN-5-RELATED"/>
    <property type="match status" value="1"/>
</dbReference>
<keyword evidence="7" id="KW-1185">Reference proteome</keyword>
<organism evidence="6 7">
    <name type="scientific">Phytophthora pseudosyringae</name>
    <dbReference type="NCBI Taxonomy" id="221518"/>
    <lineage>
        <taxon>Eukaryota</taxon>
        <taxon>Sar</taxon>
        <taxon>Stramenopiles</taxon>
        <taxon>Oomycota</taxon>
        <taxon>Peronosporomycetes</taxon>
        <taxon>Peronosporales</taxon>
        <taxon>Peronosporaceae</taxon>
        <taxon>Phytophthora</taxon>
    </lineage>
</organism>
<evidence type="ECO:0000313" key="6">
    <source>
        <dbReference type="EMBL" id="KAG7387903.1"/>
    </source>
</evidence>
<evidence type="ECO:0000259" key="5">
    <source>
        <dbReference type="PROSITE" id="PS50178"/>
    </source>
</evidence>
<dbReference type="Proteomes" id="UP000694044">
    <property type="component" value="Unassembled WGS sequence"/>
</dbReference>
<reference evidence="6" key="1">
    <citation type="submission" date="2021-02" db="EMBL/GenBank/DDBJ databases">
        <authorList>
            <person name="Palmer J.M."/>
        </authorList>
    </citation>
    <scope>NUCLEOTIDE SEQUENCE</scope>
    <source>
        <strain evidence="6">SCRP734</strain>
    </source>
</reference>
<evidence type="ECO:0000256" key="1">
    <source>
        <dbReference type="ARBA" id="ARBA00022723"/>
    </source>
</evidence>
<keyword evidence="1" id="KW-0479">Metal-binding</keyword>
<dbReference type="InterPro" id="IPR017455">
    <property type="entry name" value="Znf_FYVE-rel"/>
</dbReference>
<evidence type="ECO:0000256" key="3">
    <source>
        <dbReference type="ARBA" id="ARBA00022833"/>
    </source>
</evidence>
<evidence type="ECO:0000256" key="2">
    <source>
        <dbReference type="ARBA" id="ARBA00022771"/>
    </source>
</evidence>
<dbReference type="GO" id="GO:0008270">
    <property type="term" value="F:zinc ion binding"/>
    <property type="evidence" value="ECO:0007669"/>
    <property type="project" value="UniProtKB-KW"/>
</dbReference>
<dbReference type="PROSITE" id="PS50178">
    <property type="entry name" value="ZF_FYVE"/>
    <property type="match status" value="1"/>
</dbReference>
<dbReference type="OrthoDB" id="97677at2759"/>
<gene>
    <name evidence="6" type="ORF">PHYPSEUDO_013554</name>
</gene>
<accession>A0A8T1W6U3</accession>
<protein>
    <recommendedName>
        <fullName evidence="5">FYVE-type domain-containing protein</fullName>
    </recommendedName>
</protein>
<sequence>MPSVNAIAELLPQLEISVHEGNMLVDLTETLTQHNLAQCSTVLVTKDGHADSRAWKELRRKDNIRVYKERARPKAMPTTPSLLLLGTMQGKLDDVMYAIVTPTEQAMKIKSNCTHDGVIDRKVLHEIVRPSVDDPFRHVSINWSLYADPDPHDYICVEATGVVRTLRGERVGFHLQHSVAFSQISSFSESHSVERGNRSICSLYRETTAGEVQCYVRGFFDFRDGDNELLTNIALHPIANQWLSFSRHIEFAHMKKLVWRLRRNSSDADDFVMTAAVEEHKRKMSEAALSREATCRVCHKTFGLLDRKTTCKSCEQAVCPRCRIKKRVCVLAPDQRTVLEKRRSFCAPCIADVSTSNARAIAKEELQLQKQDQDRATKLSEEQVISLARQRTTSWMATNVSYRSCI</sequence>
<dbReference type="AlphaFoldDB" id="A0A8T1W6U3"/>
<feature type="domain" description="FYVE-type" evidence="5">
    <location>
        <begin position="295"/>
        <end position="354"/>
    </location>
</feature>
<dbReference type="InterPro" id="IPR052727">
    <property type="entry name" value="Rab4/Rab5_effector"/>
</dbReference>
<keyword evidence="2 4" id="KW-0863">Zinc-finger</keyword>
<evidence type="ECO:0000313" key="7">
    <source>
        <dbReference type="Proteomes" id="UP000694044"/>
    </source>
</evidence>
<dbReference type="EMBL" id="JAGDFM010000070">
    <property type="protein sequence ID" value="KAG7387903.1"/>
    <property type="molecule type" value="Genomic_DNA"/>
</dbReference>
<keyword evidence="3" id="KW-0862">Zinc</keyword>
<proteinExistence type="predicted"/>
<name>A0A8T1W6U3_9STRA</name>
<comment type="caution">
    <text evidence="6">The sequence shown here is derived from an EMBL/GenBank/DDBJ whole genome shotgun (WGS) entry which is preliminary data.</text>
</comment>